<keyword evidence="3" id="KW-1185">Reference proteome</keyword>
<comment type="caution">
    <text evidence="2">The sequence shown here is derived from an EMBL/GenBank/DDBJ whole genome shotgun (WGS) entry which is preliminary data.</text>
</comment>
<dbReference type="Pfam" id="PF25019">
    <property type="entry name" value="LRR_R13L1-DRL21"/>
    <property type="match status" value="1"/>
</dbReference>
<accession>A0AAW1VZI5</accession>
<dbReference type="SUPFAM" id="SSF52058">
    <property type="entry name" value="L domain-like"/>
    <property type="match status" value="1"/>
</dbReference>
<evidence type="ECO:0000259" key="1">
    <source>
        <dbReference type="Pfam" id="PF25019"/>
    </source>
</evidence>
<proteinExistence type="predicted"/>
<protein>
    <recommendedName>
        <fullName evidence="1">R13L1/DRL21-like LRR repeat region domain-containing protein</fullName>
    </recommendedName>
</protein>
<gene>
    <name evidence="2" type="ORF">M0R45_036677</name>
</gene>
<dbReference type="AlphaFoldDB" id="A0AAW1VZI5"/>
<sequence length="220" mass="25273">MDAYEQDSSEQKLKRRINLNDSRNERVEMVVLEMLQPHNNIRSITIKDYGGTEFPSWIAWPLFSNITFLKLGDCGKCVQLPALGQLRSLKELIVEGMEGIKCISAEFYGDRYSSVLPFPSLEILKFDSMENWEDWSSSGIEDQEDFCRLQKIEILNCPKLRKSNPARGANWARVWVSVERRRRTDSASEAVLTQTGELKSMGSAWNGGVEREGTTAWWQR</sequence>
<dbReference type="Proteomes" id="UP001457282">
    <property type="component" value="Unassembled WGS sequence"/>
</dbReference>
<dbReference type="PANTHER" id="PTHR47186:SF18">
    <property type="entry name" value="RX N-TERMINAL DOMAIN-CONTAINING PROTEIN"/>
    <property type="match status" value="1"/>
</dbReference>
<reference evidence="2 3" key="1">
    <citation type="journal article" date="2023" name="G3 (Bethesda)">
        <title>A chromosome-length genome assembly and annotation of blackberry (Rubus argutus, cv. 'Hillquist').</title>
        <authorList>
            <person name="Bruna T."/>
            <person name="Aryal R."/>
            <person name="Dudchenko O."/>
            <person name="Sargent D.J."/>
            <person name="Mead D."/>
            <person name="Buti M."/>
            <person name="Cavallini A."/>
            <person name="Hytonen T."/>
            <person name="Andres J."/>
            <person name="Pham M."/>
            <person name="Weisz D."/>
            <person name="Mascagni F."/>
            <person name="Usai G."/>
            <person name="Natali L."/>
            <person name="Bassil N."/>
            <person name="Fernandez G.E."/>
            <person name="Lomsadze A."/>
            <person name="Armour M."/>
            <person name="Olukolu B."/>
            <person name="Poorten T."/>
            <person name="Britton C."/>
            <person name="Davik J."/>
            <person name="Ashrafi H."/>
            <person name="Aiden E.L."/>
            <person name="Borodovsky M."/>
            <person name="Worthington M."/>
        </authorList>
    </citation>
    <scope>NUCLEOTIDE SEQUENCE [LARGE SCALE GENOMIC DNA]</scope>
    <source>
        <strain evidence="2">PI 553951</strain>
    </source>
</reference>
<evidence type="ECO:0000313" key="3">
    <source>
        <dbReference type="Proteomes" id="UP001457282"/>
    </source>
</evidence>
<dbReference type="InterPro" id="IPR056789">
    <property type="entry name" value="LRR_R13L1-DRL21"/>
</dbReference>
<dbReference type="EMBL" id="JBEDUW010000007">
    <property type="protein sequence ID" value="KAK9912839.1"/>
    <property type="molecule type" value="Genomic_DNA"/>
</dbReference>
<dbReference type="Gene3D" id="3.80.10.10">
    <property type="entry name" value="Ribonuclease Inhibitor"/>
    <property type="match status" value="1"/>
</dbReference>
<evidence type="ECO:0000313" key="2">
    <source>
        <dbReference type="EMBL" id="KAK9912839.1"/>
    </source>
</evidence>
<dbReference type="PANTHER" id="PTHR47186">
    <property type="entry name" value="LEUCINE-RICH REPEAT-CONTAINING PROTEIN 57"/>
    <property type="match status" value="1"/>
</dbReference>
<feature type="domain" description="R13L1/DRL21-like LRR repeat region" evidence="1">
    <location>
        <begin position="21"/>
        <end position="97"/>
    </location>
</feature>
<organism evidence="2 3">
    <name type="scientific">Rubus argutus</name>
    <name type="common">Southern blackberry</name>
    <dbReference type="NCBI Taxonomy" id="59490"/>
    <lineage>
        <taxon>Eukaryota</taxon>
        <taxon>Viridiplantae</taxon>
        <taxon>Streptophyta</taxon>
        <taxon>Embryophyta</taxon>
        <taxon>Tracheophyta</taxon>
        <taxon>Spermatophyta</taxon>
        <taxon>Magnoliopsida</taxon>
        <taxon>eudicotyledons</taxon>
        <taxon>Gunneridae</taxon>
        <taxon>Pentapetalae</taxon>
        <taxon>rosids</taxon>
        <taxon>fabids</taxon>
        <taxon>Rosales</taxon>
        <taxon>Rosaceae</taxon>
        <taxon>Rosoideae</taxon>
        <taxon>Rosoideae incertae sedis</taxon>
        <taxon>Rubus</taxon>
    </lineage>
</organism>
<name>A0AAW1VZI5_RUBAR</name>
<dbReference type="InterPro" id="IPR032675">
    <property type="entry name" value="LRR_dom_sf"/>
</dbReference>